<feature type="transmembrane region" description="Helical" evidence="1">
    <location>
        <begin position="567"/>
        <end position="590"/>
    </location>
</feature>
<proteinExistence type="predicted"/>
<dbReference type="Pfam" id="PF04113">
    <property type="entry name" value="Gpi16"/>
    <property type="match status" value="1"/>
</dbReference>
<keyword evidence="2" id="KW-0732">Signal</keyword>
<dbReference type="PANTHER" id="PTHR12959:SF11">
    <property type="entry name" value="GPI TRANSAMIDASE COMPONENT PIG-T"/>
    <property type="match status" value="1"/>
</dbReference>
<protein>
    <submittedName>
        <fullName evidence="3">Uncharacterized protein</fullName>
    </submittedName>
</protein>
<accession>A0AAD8PFG0</accession>
<evidence type="ECO:0000313" key="3">
    <source>
        <dbReference type="EMBL" id="KAK1444473.1"/>
    </source>
</evidence>
<name>A0AAD8PFG0_BABGI</name>
<feature type="chain" id="PRO_5041941520" evidence="2">
    <location>
        <begin position="31"/>
        <end position="608"/>
    </location>
</feature>
<comment type="caution">
    <text evidence="3">The sequence shown here is derived from an EMBL/GenBank/DDBJ whole genome shotgun (WGS) entry which is preliminary data.</text>
</comment>
<dbReference type="GO" id="GO:0042765">
    <property type="term" value="C:GPI-anchor transamidase complex"/>
    <property type="evidence" value="ECO:0007669"/>
    <property type="project" value="InterPro"/>
</dbReference>
<evidence type="ECO:0000313" key="4">
    <source>
        <dbReference type="Proteomes" id="UP001230268"/>
    </source>
</evidence>
<dbReference type="GO" id="GO:0016255">
    <property type="term" value="P:attachment of GPI anchor to protein"/>
    <property type="evidence" value="ECO:0007669"/>
    <property type="project" value="InterPro"/>
</dbReference>
<dbReference type="EMBL" id="JAVEPI010000001">
    <property type="protein sequence ID" value="KAK1444473.1"/>
    <property type="molecule type" value="Genomic_DNA"/>
</dbReference>
<dbReference type="Proteomes" id="UP001230268">
    <property type="component" value="Unassembled WGS sequence"/>
</dbReference>
<feature type="signal peptide" evidence="2">
    <location>
        <begin position="1"/>
        <end position="30"/>
    </location>
</feature>
<organism evidence="3 4">
    <name type="scientific">Babesia gibsoni</name>
    <dbReference type="NCBI Taxonomy" id="33632"/>
    <lineage>
        <taxon>Eukaryota</taxon>
        <taxon>Sar</taxon>
        <taxon>Alveolata</taxon>
        <taxon>Apicomplexa</taxon>
        <taxon>Aconoidasida</taxon>
        <taxon>Piroplasmida</taxon>
        <taxon>Babesiidae</taxon>
        <taxon>Babesia</taxon>
    </lineage>
</organism>
<evidence type="ECO:0000256" key="2">
    <source>
        <dbReference type="SAM" id="SignalP"/>
    </source>
</evidence>
<dbReference type="InterPro" id="IPR007245">
    <property type="entry name" value="PIG-T"/>
</dbReference>
<keyword evidence="4" id="KW-1185">Reference proteome</keyword>
<keyword evidence="1" id="KW-0472">Membrane</keyword>
<keyword evidence="1" id="KW-1133">Transmembrane helix</keyword>
<gene>
    <name evidence="3" type="ORF">BgAZ_103790</name>
</gene>
<sequence>MGLKKVFGGVNMPLAGALLLLCAAGLHTQADVVNEKLSVQPLNSQDLLLVLDLEVNTENHVHFQEQMAYPGVLMDTLAPDFSKLYLRSQCLSFEAIQHAGEWKETWGKADFPIFKNGVTLQASWSDVHSDVEVYNYFETLAHDLWGVTGSQFHFLTSKDVVMFDLTRIASLEDPINLGRKAKNLMASFSEDIFCVDNIYKWRTVLPSMANDGLISIINDERIWSRAPYKGVKTKMAYKNSVLSLLVQFQVVVTGETIGNSLWNIYPRKTIPSKLLGVTSSAVEFFIPAPFRSKYERKNTVKFDFLADDQKAEIDTFFAGLRMVTAKGFKGTLKPGLTFKVSELDSMTHNVSMRMQSSLSIVVKNNENVEKYVKFVQPLPYWALPQLSSMTIRIVQNEGTQNPEELYSCEADKCLYRTSYRESHMGHFLAMDTKTMTFHNIKDVTPGEVDTVMQLSRYADTSIETFDTELEENLSLPLVLFEKSHLWIQYGFSLKLPPNSAVFCRVELQKNKFTHSEINFIRFRGQLIHSGIIIESQKATFDDFAELDAAIHLTGELFISVLLVDTTMVFNVMAFIGIISGLLFGLVFNISTKKFSFGEIRKKENVKQD</sequence>
<keyword evidence="1" id="KW-0812">Transmembrane</keyword>
<dbReference type="PANTHER" id="PTHR12959">
    <property type="entry name" value="GPI TRANSAMIDASE COMPONENT PIG-T-RELATED"/>
    <property type="match status" value="1"/>
</dbReference>
<dbReference type="AlphaFoldDB" id="A0AAD8PFG0"/>
<evidence type="ECO:0000256" key="1">
    <source>
        <dbReference type="SAM" id="Phobius"/>
    </source>
</evidence>
<reference evidence="3" key="1">
    <citation type="submission" date="2023-08" db="EMBL/GenBank/DDBJ databases">
        <title>Draft sequence of the Babesia gibsoni genome.</title>
        <authorList>
            <person name="Yamagishi J.Y."/>
            <person name="Xuan X.X."/>
        </authorList>
    </citation>
    <scope>NUCLEOTIDE SEQUENCE</scope>
    <source>
        <strain evidence="3">Azabu</strain>
    </source>
</reference>